<dbReference type="Proteomes" id="UP000480151">
    <property type="component" value="Unassembled WGS sequence"/>
</dbReference>
<proteinExistence type="predicted"/>
<name>A0A6M1PG93_9BACL</name>
<dbReference type="AlphaFoldDB" id="A0A6M1PG93"/>
<evidence type="ECO:0000313" key="1">
    <source>
        <dbReference type="EMBL" id="NGM81265.1"/>
    </source>
</evidence>
<organism evidence="1 2">
    <name type="scientific">Paenibacillus apii</name>
    <dbReference type="NCBI Taxonomy" id="1850370"/>
    <lineage>
        <taxon>Bacteria</taxon>
        <taxon>Bacillati</taxon>
        <taxon>Bacillota</taxon>
        <taxon>Bacilli</taxon>
        <taxon>Bacillales</taxon>
        <taxon>Paenibacillaceae</taxon>
        <taxon>Paenibacillus</taxon>
    </lineage>
</organism>
<evidence type="ECO:0000313" key="2">
    <source>
        <dbReference type="Proteomes" id="UP000480151"/>
    </source>
</evidence>
<keyword evidence="2" id="KW-1185">Reference proteome</keyword>
<protein>
    <submittedName>
        <fullName evidence="1">Uncharacterized protein</fullName>
    </submittedName>
</protein>
<dbReference type="RefSeq" id="WP_165093923.1">
    <property type="nucleotide sequence ID" value="NZ_JAAKGU010000001.1"/>
</dbReference>
<sequence>MALGDEHAKLIAEAREIPEVAAALDADKAAWDSGETPEQWLARFNAEYSGYVEEDVNETD</sequence>
<comment type="caution">
    <text evidence="1">The sequence shown here is derived from an EMBL/GenBank/DDBJ whole genome shotgun (WGS) entry which is preliminary data.</text>
</comment>
<reference evidence="1 2" key="1">
    <citation type="submission" date="2020-02" db="EMBL/GenBank/DDBJ databases">
        <authorList>
            <person name="Gao J."/>
            <person name="Sun J."/>
        </authorList>
    </citation>
    <scope>NUCLEOTIDE SEQUENCE [LARGE SCALE GENOMIC DNA]</scope>
    <source>
        <strain evidence="1 2">7124</strain>
    </source>
</reference>
<dbReference type="EMBL" id="JAAKGU010000001">
    <property type="protein sequence ID" value="NGM81265.1"/>
    <property type="molecule type" value="Genomic_DNA"/>
</dbReference>
<gene>
    <name evidence="1" type="ORF">G5B47_02430</name>
</gene>
<accession>A0A6M1PG93</accession>